<evidence type="ECO:0000256" key="1">
    <source>
        <dbReference type="SAM" id="Phobius"/>
    </source>
</evidence>
<sequence>MSKNRLIFYIVFGIFHISAFIFTVVLDNNTGILFQMVSWIPAFKWVTLAGLVLLIVDIIWVYASQKETTKEKAILNHELNTLKAKLFDMQEATRQNTGIQQPPQSKTNI</sequence>
<dbReference type="Proteomes" id="UP000772618">
    <property type="component" value="Unassembled WGS sequence"/>
</dbReference>
<feature type="transmembrane region" description="Helical" evidence="1">
    <location>
        <begin position="7"/>
        <end position="25"/>
    </location>
</feature>
<comment type="caution">
    <text evidence="2">The sequence shown here is derived from an EMBL/GenBank/DDBJ whole genome shotgun (WGS) entry which is preliminary data.</text>
</comment>
<dbReference type="EMBL" id="JAHESD010000039">
    <property type="protein sequence ID" value="MBT1704784.1"/>
    <property type="molecule type" value="Genomic_DNA"/>
</dbReference>
<keyword evidence="1" id="KW-1133">Transmembrane helix</keyword>
<dbReference type="RefSeq" id="WP_254154744.1">
    <property type="nucleotide sequence ID" value="NZ_JAHESD010000039.1"/>
</dbReference>
<accession>A0ABS5VTN3</accession>
<feature type="transmembrane region" description="Helical" evidence="1">
    <location>
        <begin position="45"/>
        <end position="63"/>
    </location>
</feature>
<keyword evidence="1" id="KW-0472">Membrane</keyword>
<proteinExistence type="predicted"/>
<gene>
    <name evidence="2" type="ORF">KK060_15925</name>
</gene>
<evidence type="ECO:0000313" key="3">
    <source>
        <dbReference type="Proteomes" id="UP000772618"/>
    </source>
</evidence>
<name>A0ABS5VTN3_9BACT</name>
<keyword evidence="3" id="KW-1185">Reference proteome</keyword>
<reference evidence="2 3" key="1">
    <citation type="submission" date="2021-05" db="EMBL/GenBank/DDBJ databases">
        <title>A Polyphasic approach of four new species of the genus Ohtaekwangia: Ohtaekwangia histidinii sp. nov., Ohtaekwangia cretensis sp. nov., Ohtaekwangia indiensis sp. nov., Ohtaekwangia reichenbachii sp. nov. from diverse environment.</title>
        <authorList>
            <person name="Octaviana S."/>
        </authorList>
    </citation>
    <scope>NUCLEOTIDE SEQUENCE [LARGE SCALE GENOMIC DNA]</scope>
    <source>
        <strain evidence="2 3">PWU20</strain>
    </source>
</reference>
<protein>
    <recommendedName>
        <fullName evidence="4">DUF1049 domain-containing protein</fullName>
    </recommendedName>
</protein>
<evidence type="ECO:0008006" key="4">
    <source>
        <dbReference type="Google" id="ProtNLM"/>
    </source>
</evidence>
<keyword evidence="1" id="KW-0812">Transmembrane</keyword>
<evidence type="ECO:0000313" key="2">
    <source>
        <dbReference type="EMBL" id="MBT1704784.1"/>
    </source>
</evidence>
<organism evidence="2 3">
    <name type="scientific">Chryseosolibacter indicus</name>
    <dbReference type="NCBI Taxonomy" id="2782351"/>
    <lineage>
        <taxon>Bacteria</taxon>
        <taxon>Pseudomonadati</taxon>
        <taxon>Bacteroidota</taxon>
        <taxon>Cytophagia</taxon>
        <taxon>Cytophagales</taxon>
        <taxon>Chryseotaleaceae</taxon>
        <taxon>Chryseosolibacter</taxon>
    </lineage>
</organism>